<organism evidence="16 17">
    <name type="scientific">Colletotrichum salicis</name>
    <dbReference type="NCBI Taxonomy" id="1209931"/>
    <lineage>
        <taxon>Eukaryota</taxon>
        <taxon>Fungi</taxon>
        <taxon>Dikarya</taxon>
        <taxon>Ascomycota</taxon>
        <taxon>Pezizomycotina</taxon>
        <taxon>Sordariomycetes</taxon>
        <taxon>Hypocreomycetidae</taxon>
        <taxon>Glomerellales</taxon>
        <taxon>Glomerellaceae</taxon>
        <taxon>Colletotrichum</taxon>
        <taxon>Colletotrichum acutatum species complex</taxon>
    </lineage>
</organism>
<dbReference type="InterPro" id="IPR057721">
    <property type="entry name" value="BCD1_alpha/beta"/>
</dbReference>
<evidence type="ECO:0000256" key="11">
    <source>
        <dbReference type="ARBA" id="ARBA00068630"/>
    </source>
</evidence>
<dbReference type="Pfam" id="PF25790">
    <property type="entry name" value="BCD1"/>
    <property type="match status" value="1"/>
</dbReference>
<comment type="similarity">
    <text evidence="9">Belongs to the BCD1 family.</text>
</comment>
<keyword evidence="2" id="KW-0690">Ribosome biogenesis</keyword>
<dbReference type="InterPro" id="IPR007529">
    <property type="entry name" value="Znf_HIT"/>
</dbReference>
<feature type="region of interest" description="Disordered" evidence="14">
    <location>
        <begin position="239"/>
        <end position="333"/>
    </location>
</feature>
<comment type="subunit">
    <text evidence="10">Interacts with FBL, SNU13, NOP58, NUFIP1, RUVBL1, RUVBL2 and TAF9. Interacts (via HIT-type zinc finger) with the RUVBL1/RUVBL2 complex in the presence of ADP.</text>
</comment>
<dbReference type="GO" id="GO:0000463">
    <property type="term" value="P:maturation of LSU-rRNA from tricistronic rRNA transcript (SSU-rRNA, 5.8S rRNA, LSU-rRNA)"/>
    <property type="evidence" value="ECO:0007669"/>
    <property type="project" value="TreeGrafter"/>
</dbReference>
<evidence type="ECO:0000256" key="14">
    <source>
        <dbReference type="SAM" id="MobiDB-lite"/>
    </source>
</evidence>
<dbReference type="PANTHER" id="PTHR13483">
    <property type="entry name" value="BOX C_D SNORNA PROTEIN 1-RELATED"/>
    <property type="match status" value="1"/>
</dbReference>
<gene>
    <name evidence="16" type="ORF">CSAL01_09183</name>
</gene>
<dbReference type="OrthoDB" id="272357at2759"/>
<name>A0A135UQK1_9PEZI</name>
<evidence type="ECO:0000256" key="3">
    <source>
        <dbReference type="ARBA" id="ARBA00022553"/>
    </source>
</evidence>
<dbReference type="Proteomes" id="UP000070121">
    <property type="component" value="Unassembled WGS sequence"/>
</dbReference>
<feature type="domain" description="HIT-type" evidence="15">
    <location>
        <begin position="10"/>
        <end position="44"/>
    </location>
</feature>
<evidence type="ECO:0000256" key="10">
    <source>
        <dbReference type="ARBA" id="ARBA00061949"/>
    </source>
</evidence>
<dbReference type="FunFam" id="3.30.60.190:FF:000001">
    <property type="entry name" value="box C/D snoRNA protein 1"/>
    <property type="match status" value="1"/>
</dbReference>
<dbReference type="STRING" id="1209931.A0A135UQK1"/>
<feature type="compositionally biased region" description="Basic residues" evidence="14">
    <location>
        <begin position="274"/>
        <end position="283"/>
    </location>
</feature>
<evidence type="ECO:0000256" key="12">
    <source>
        <dbReference type="ARBA" id="ARBA00077531"/>
    </source>
</evidence>
<keyword evidence="5 13" id="KW-0863">Zinc-finger</keyword>
<dbReference type="GO" id="GO:0070761">
    <property type="term" value="C:pre-snoRNP complex"/>
    <property type="evidence" value="ECO:0007669"/>
    <property type="project" value="TreeGrafter"/>
</dbReference>
<sequence length="506" mass="54931">MADPLLTSLCAICHIEPPKYKCPRCTLQTCSLACTKRHKSWSQCNGIRDATAYVPPSKLKTAAGVDHDFNFLSGIERAVQRSEKEIVEERHLLKPEDLRPVEVRSVQWKTGRDGRKKRVMVTEVLRGDNGGGPGGARYEALSSIPFKKRLATFGILLKRAPVGIVRQRENGTNFSKASARINWQVEWLLVPSADNTKTLPSQQQESEGDADTAATKRILAKTLDDVPLYKAFVAGQKSFNDEQARKEQQRQQPQDGDDEAQEANTTHTGGGPGRNKKRRKTQHKPGQSLATAQDTETGAWHPGRFFMQSSPRGTWTSHTGVQPFTGTTEEEEAQKSRYTFYVAGTTSAATAATGKTVVHPVEATTPLGEALRDLTVPEFPTLYVVEAGAALPVTLLPEPKPMHLAPKRKHESNGRKAGGGGGKAKRPRKNLEDGELPSDGDDSGGDLADADVDRFAAAVDQIIAEQSLGEEDDDSTTSSSGSDSESDEVVSASLAAKLALLKNRPM</sequence>
<dbReference type="CDD" id="cd23023">
    <property type="entry name" value="zf-HIT_BCD1"/>
    <property type="match status" value="1"/>
</dbReference>
<evidence type="ECO:0000256" key="5">
    <source>
        <dbReference type="ARBA" id="ARBA00022771"/>
    </source>
</evidence>
<dbReference type="GO" id="GO:0005634">
    <property type="term" value="C:nucleus"/>
    <property type="evidence" value="ECO:0007669"/>
    <property type="project" value="TreeGrafter"/>
</dbReference>
<dbReference type="SUPFAM" id="SSF144232">
    <property type="entry name" value="HIT/MYND zinc finger-like"/>
    <property type="match status" value="1"/>
</dbReference>
<evidence type="ECO:0000256" key="6">
    <source>
        <dbReference type="ARBA" id="ARBA00022833"/>
    </source>
</evidence>
<evidence type="ECO:0000256" key="7">
    <source>
        <dbReference type="ARBA" id="ARBA00022843"/>
    </source>
</evidence>
<proteinExistence type="inferred from homology"/>
<keyword evidence="4" id="KW-0479">Metal-binding</keyword>
<comment type="caution">
    <text evidence="16">The sequence shown here is derived from an EMBL/GenBank/DDBJ whole genome shotgun (WGS) entry which is preliminary data.</text>
</comment>
<dbReference type="AlphaFoldDB" id="A0A135UQK1"/>
<comment type="function">
    <text evidence="8">Required for box C/D snoRNAs accumulation involved in snoRNA processing, snoRNA transport to the nucleolus and ribosome biogenesis.</text>
</comment>
<keyword evidence="3" id="KW-0597">Phosphoprotein</keyword>
<dbReference type="Pfam" id="PF04438">
    <property type="entry name" value="zf-HIT"/>
    <property type="match status" value="1"/>
</dbReference>
<feature type="compositionally biased region" description="Basic and acidic residues" evidence="14">
    <location>
        <begin position="239"/>
        <end position="249"/>
    </location>
</feature>
<dbReference type="Gene3D" id="3.30.60.190">
    <property type="match status" value="1"/>
</dbReference>
<evidence type="ECO:0000259" key="15">
    <source>
        <dbReference type="PROSITE" id="PS51083"/>
    </source>
</evidence>
<reference evidence="16 17" key="1">
    <citation type="submission" date="2014-02" db="EMBL/GenBank/DDBJ databases">
        <title>The genome sequence of Colletotrichum salicis CBS 607.94.</title>
        <authorList>
            <person name="Baroncelli R."/>
            <person name="Thon M.R."/>
        </authorList>
    </citation>
    <scope>NUCLEOTIDE SEQUENCE [LARGE SCALE GENOMIC DNA]</scope>
    <source>
        <strain evidence="16 17">CBS 607.94</strain>
    </source>
</reference>
<evidence type="ECO:0000313" key="16">
    <source>
        <dbReference type="EMBL" id="KXH62627.1"/>
    </source>
</evidence>
<keyword evidence="1" id="KW-1017">Isopeptide bond</keyword>
<dbReference type="GO" id="GO:0008270">
    <property type="term" value="F:zinc ion binding"/>
    <property type="evidence" value="ECO:0007669"/>
    <property type="project" value="UniProtKB-UniRule"/>
</dbReference>
<dbReference type="InterPro" id="IPR051639">
    <property type="entry name" value="BCD1"/>
</dbReference>
<keyword evidence="17" id="KW-1185">Reference proteome</keyword>
<feature type="compositionally biased region" description="Low complexity" evidence="14">
    <location>
        <begin position="476"/>
        <end position="490"/>
    </location>
</feature>
<evidence type="ECO:0000256" key="8">
    <source>
        <dbReference type="ARBA" id="ARBA00049598"/>
    </source>
</evidence>
<dbReference type="PANTHER" id="PTHR13483:SF11">
    <property type="entry name" value="ZINC FINGER HIT DOMAIN-CONTAINING PROTEIN 3"/>
    <property type="match status" value="1"/>
</dbReference>
<keyword evidence="6" id="KW-0862">Zinc</keyword>
<evidence type="ECO:0000256" key="1">
    <source>
        <dbReference type="ARBA" id="ARBA00022499"/>
    </source>
</evidence>
<feature type="compositionally biased region" description="Polar residues" evidence="14">
    <location>
        <begin position="307"/>
        <end position="327"/>
    </location>
</feature>
<evidence type="ECO:0000256" key="13">
    <source>
        <dbReference type="PROSITE-ProRule" id="PRU00453"/>
    </source>
</evidence>
<feature type="region of interest" description="Disordered" evidence="14">
    <location>
        <begin position="398"/>
        <end position="490"/>
    </location>
</feature>
<evidence type="ECO:0000256" key="4">
    <source>
        <dbReference type="ARBA" id="ARBA00022723"/>
    </source>
</evidence>
<evidence type="ECO:0000256" key="9">
    <source>
        <dbReference type="ARBA" id="ARBA00049654"/>
    </source>
</evidence>
<dbReference type="GO" id="GO:0048254">
    <property type="term" value="P:snoRNA localization"/>
    <property type="evidence" value="ECO:0007669"/>
    <property type="project" value="TreeGrafter"/>
</dbReference>
<accession>A0A135UQK1</accession>
<dbReference type="PROSITE" id="PS51083">
    <property type="entry name" value="ZF_HIT"/>
    <property type="match status" value="1"/>
</dbReference>
<evidence type="ECO:0000256" key="2">
    <source>
        <dbReference type="ARBA" id="ARBA00022517"/>
    </source>
</evidence>
<keyword evidence="7" id="KW-0832">Ubl conjugation</keyword>
<feature type="compositionally biased region" description="Acidic residues" evidence="14">
    <location>
        <begin position="433"/>
        <end position="450"/>
    </location>
</feature>
<dbReference type="EMBL" id="JFFI01001163">
    <property type="protein sequence ID" value="KXH62627.1"/>
    <property type="molecule type" value="Genomic_DNA"/>
</dbReference>
<protein>
    <recommendedName>
        <fullName evidence="11">Box C/D snoRNA protein 1</fullName>
    </recommendedName>
    <alternativeName>
        <fullName evidence="12">Zinc finger HIT domain-containing protein 6</fullName>
    </alternativeName>
</protein>
<dbReference type="GO" id="GO:0000492">
    <property type="term" value="P:box C/D snoRNP assembly"/>
    <property type="evidence" value="ECO:0007669"/>
    <property type="project" value="TreeGrafter"/>
</dbReference>
<feature type="compositionally biased region" description="Polar residues" evidence="14">
    <location>
        <begin position="284"/>
        <end position="296"/>
    </location>
</feature>
<evidence type="ECO:0000313" key="17">
    <source>
        <dbReference type="Proteomes" id="UP000070121"/>
    </source>
</evidence>